<feature type="transmembrane region" description="Helical" evidence="1">
    <location>
        <begin position="49"/>
        <end position="67"/>
    </location>
</feature>
<dbReference type="AlphaFoldDB" id="A0A9C7LCK9"/>
<dbReference type="EMBL" id="CAKJTG010000049">
    <property type="protein sequence ID" value="CAG9610727.1"/>
    <property type="molecule type" value="Genomic_DNA"/>
</dbReference>
<dbReference type="SUPFAM" id="SSF82171">
    <property type="entry name" value="DPP6 N-terminal domain-like"/>
    <property type="match status" value="1"/>
</dbReference>
<keyword evidence="1" id="KW-0812">Transmembrane</keyword>
<comment type="caution">
    <text evidence="2">The sequence shown here is derived from an EMBL/GenBank/DDBJ whole genome shotgun (WGS) entry which is preliminary data.</text>
</comment>
<proteinExistence type="predicted"/>
<keyword evidence="1" id="KW-1133">Transmembrane helix</keyword>
<name>A0A9C7LCK9_9BACI</name>
<dbReference type="RefSeq" id="WP_230499085.1">
    <property type="nucleotide sequence ID" value="NZ_CAKJTG010000049.1"/>
</dbReference>
<accession>A0A9C7LCK9</accession>
<protein>
    <submittedName>
        <fullName evidence="2">Uncharacterized protein</fullName>
    </submittedName>
</protein>
<keyword evidence="3" id="KW-1185">Reference proteome</keyword>
<sequence length="388" mass="44726">MHEDIKRILDDSLPEHITLTEKQKSKIFNRANQRFTQNKRSIPIKFKPLLSGIAIILIAGMLSVPSFENWIEQGAYQQTKTKPVIEVTIPEVEYPSLINAIYVEETNEMIYTDQQSIYSYSLSENTKNVLVEHKENAQIFDIAVNEKWLIWEEISTSTLKILNRLNHSLKEVPNIHTSDLQLVDDKLIFLSFGNDDQFAGYKLMDLISMDESIIHQQTGDGAGSKASFRENFIVIPESFKSGDQSTIHFYLYDMKKQVKVDEFMAPYENANNVIFSKNKIWALLYNDNEDSILAYFDLGDKRMQKLNVPKFEDYAVYGDYLALSVPKKDSNTVKLYKITGDKVVALKTFDHINERLVKPRFTENGILIVNGEGKLLTMYLKDVNQLNH</sequence>
<gene>
    <name evidence="2" type="ORF">NEOCIP111885_04503</name>
</gene>
<keyword evidence="1" id="KW-0472">Membrane</keyword>
<evidence type="ECO:0000256" key="1">
    <source>
        <dbReference type="SAM" id="Phobius"/>
    </source>
</evidence>
<reference evidence="2" key="1">
    <citation type="submission" date="2021-10" db="EMBL/GenBank/DDBJ databases">
        <authorList>
            <person name="Criscuolo A."/>
        </authorList>
    </citation>
    <scope>NUCLEOTIDE SEQUENCE</scope>
    <source>
        <strain evidence="2">CIP111885</strain>
    </source>
</reference>
<dbReference type="Proteomes" id="UP000789845">
    <property type="component" value="Unassembled WGS sequence"/>
</dbReference>
<evidence type="ECO:0000313" key="3">
    <source>
        <dbReference type="Proteomes" id="UP000789845"/>
    </source>
</evidence>
<evidence type="ECO:0000313" key="2">
    <source>
        <dbReference type="EMBL" id="CAG9610727.1"/>
    </source>
</evidence>
<organism evidence="2 3">
    <name type="scientific">Pseudoneobacillus rhizosphaerae</name>
    <dbReference type="NCBI Taxonomy" id="2880968"/>
    <lineage>
        <taxon>Bacteria</taxon>
        <taxon>Bacillati</taxon>
        <taxon>Bacillota</taxon>
        <taxon>Bacilli</taxon>
        <taxon>Bacillales</taxon>
        <taxon>Bacillaceae</taxon>
        <taxon>Pseudoneobacillus</taxon>
    </lineage>
</organism>